<protein>
    <submittedName>
        <fullName evidence="2">Uncharacterized protein</fullName>
    </submittedName>
</protein>
<evidence type="ECO:0000313" key="3">
    <source>
        <dbReference type="Proteomes" id="UP001218218"/>
    </source>
</evidence>
<keyword evidence="3" id="KW-1185">Reference proteome</keyword>
<reference evidence="2" key="1">
    <citation type="submission" date="2023-03" db="EMBL/GenBank/DDBJ databases">
        <title>Massive genome expansion in bonnet fungi (Mycena s.s.) driven by repeated elements and novel gene families across ecological guilds.</title>
        <authorList>
            <consortium name="Lawrence Berkeley National Laboratory"/>
            <person name="Harder C.B."/>
            <person name="Miyauchi S."/>
            <person name="Viragh M."/>
            <person name="Kuo A."/>
            <person name="Thoen E."/>
            <person name="Andreopoulos B."/>
            <person name="Lu D."/>
            <person name="Skrede I."/>
            <person name="Drula E."/>
            <person name="Henrissat B."/>
            <person name="Morin E."/>
            <person name="Kohler A."/>
            <person name="Barry K."/>
            <person name="LaButti K."/>
            <person name="Morin E."/>
            <person name="Salamov A."/>
            <person name="Lipzen A."/>
            <person name="Mereny Z."/>
            <person name="Hegedus B."/>
            <person name="Baldrian P."/>
            <person name="Stursova M."/>
            <person name="Weitz H."/>
            <person name="Taylor A."/>
            <person name="Grigoriev I.V."/>
            <person name="Nagy L.G."/>
            <person name="Martin F."/>
            <person name="Kauserud H."/>
        </authorList>
    </citation>
    <scope>NUCLEOTIDE SEQUENCE</scope>
    <source>
        <strain evidence="2">CBHHK002</strain>
    </source>
</reference>
<organism evidence="2 3">
    <name type="scientific">Mycena albidolilacea</name>
    <dbReference type="NCBI Taxonomy" id="1033008"/>
    <lineage>
        <taxon>Eukaryota</taxon>
        <taxon>Fungi</taxon>
        <taxon>Dikarya</taxon>
        <taxon>Basidiomycota</taxon>
        <taxon>Agaricomycotina</taxon>
        <taxon>Agaricomycetes</taxon>
        <taxon>Agaricomycetidae</taxon>
        <taxon>Agaricales</taxon>
        <taxon>Marasmiineae</taxon>
        <taxon>Mycenaceae</taxon>
        <taxon>Mycena</taxon>
    </lineage>
</organism>
<dbReference type="Proteomes" id="UP001218218">
    <property type="component" value="Unassembled WGS sequence"/>
</dbReference>
<feature type="compositionally biased region" description="Polar residues" evidence="1">
    <location>
        <begin position="1"/>
        <end position="19"/>
    </location>
</feature>
<name>A0AAD7APX4_9AGAR</name>
<gene>
    <name evidence="2" type="ORF">DFH08DRAFT_799119</name>
</gene>
<dbReference type="AlphaFoldDB" id="A0AAD7APX4"/>
<sequence length="109" mass="11988">MARTSTSMQNPNKENSCPNAQDRLRPTVVMLQRPPASIGAKIGSHNGLTSSRRPTMRWREDVFQPASDEDIEHNGGNEGEDENEMSEKARGKRKASAQGGKAEKRAPIT</sequence>
<evidence type="ECO:0000313" key="2">
    <source>
        <dbReference type="EMBL" id="KAJ7364805.1"/>
    </source>
</evidence>
<feature type="region of interest" description="Disordered" evidence="1">
    <location>
        <begin position="1"/>
        <end position="109"/>
    </location>
</feature>
<evidence type="ECO:0000256" key="1">
    <source>
        <dbReference type="SAM" id="MobiDB-lite"/>
    </source>
</evidence>
<comment type="caution">
    <text evidence="2">The sequence shown here is derived from an EMBL/GenBank/DDBJ whole genome shotgun (WGS) entry which is preliminary data.</text>
</comment>
<accession>A0AAD7APX4</accession>
<proteinExistence type="predicted"/>
<dbReference type="EMBL" id="JARIHO010000003">
    <property type="protein sequence ID" value="KAJ7364805.1"/>
    <property type="molecule type" value="Genomic_DNA"/>
</dbReference>